<accession>A0AAW6XP05</accession>
<evidence type="ECO:0000313" key="2">
    <source>
        <dbReference type="EMBL" id="MDK6869521.1"/>
    </source>
</evidence>
<name>A0AAW6XP05_9LACO</name>
<gene>
    <name evidence="2" type="ORF">QP354_10900</name>
</gene>
<dbReference type="RefSeq" id="WP_285032417.1">
    <property type="nucleotide sequence ID" value="NZ_JASOLY010000124.1"/>
</dbReference>
<dbReference type="GO" id="GO:0005518">
    <property type="term" value="F:collagen binding"/>
    <property type="evidence" value="ECO:0007669"/>
    <property type="project" value="InterPro"/>
</dbReference>
<organism evidence="2 3">
    <name type="scientific">Lactobacillus paragasseri</name>
    <dbReference type="NCBI Taxonomy" id="2107999"/>
    <lineage>
        <taxon>Bacteria</taxon>
        <taxon>Bacillati</taxon>
        <taxon>Bacillota</taxon>
        <taxon>Bacilli</taxon>
        <taxon>Lactobacillales</taxon>
        <taxon>Lactobacillaceae</taxon>
        <taxon>Lactobacillus</taxon>
    </lineage>
</organism>
<dbReference type="SUPFAM" id="SSF49401">
    <property type="entry name" value="Bacterial adhesins"/>
    <property type="match status" value="1"/>
</dbReference>
<protein>
    <submittedName>
        <fullName evidence="2">Collagen binding domain-containing protein</fullName>
    </submittedName>
</protein>
<evidence type="ECO:0000313" key="3">
    <source>
        <dbReference type="Proteomes" id="UP001232113"/>
    </source>
</evidence>
<evidence type="ECO:0000259" key="1">
    <source>
        <dbReference type="Pfam" id="PF05737"/>
    </source>
</evidence>
<dbReference type="Pfam" id="PF05737">
    <property type="entry name" value="Collagen_bind"/>
    <property type="match status" value="1"/>
</dbReference>
<sequence>IDKQGHFDRTPNPSAITWTVDINQAMKDQTNPTVTETWPTGNTFKSVKVYELVMNLDGTIKEVGRELSPDEYTVDKNGNVTIKG</sequence>
<comment type="caution">
    <text evidence="2">The sequence shown here is derived from an EMBL/GenBank/DDBJ whole genome shotgun (WGS) entry which is preliminary data.</text>
</comment>
<dbReference type="Proteomes" id="UP001232113">
    <property type="component" value="Unassembled WGS sequence"/>
</dbReference>
<reference evidence="2" key="1">
    <citation type="submission" date="2023-05" db="EMBL/GenBank/DDBJ databases">
        <title>Cataloging the Phylogenetic Diversity of Human Bladder Bacteria.</title>
        <authorList>
            <person name="Du J."/>
        </authorList>
    </citation>
    <scope>NUCLEOTIDE SEQUENCE</scope>
    <source>
        <strain evidence="2">UMB6975B</strain>
    </source>
</reference>
<keyword evidence="2" id="KW-0176">Collagen</keyword>
<feature type="non-terminal residue" evidence="2">
    <location>
        <position position="1"/>
    </location>
</feature>
<dbReference type="Gene3D" id="2.60.40.740">
    <property type="match status" value="1"/>
</dbReference>
<proteinExistence type="predicted"/>
<feature type="non-terminal residue" evidence="2">
    <location>
        <position position="84"/>
    </location>
</feature>
<dbReference type="InterPro" id="IPR008966">
    <property type="entry name" value="Adhesion_dom_sf"/>
</dbReference>
<feature type="domain" description="Collagen binding" evidence="1">
    <location>
        <begin position="1"/>
        <end position="83"/>
    </location>
</feature>
<dbReference type="InterPro" id="IPR008456">
    <property type="entry name" value="Collagen-bd_dom"/>
</dbReference>
<dbReference type="AlphaFoldDB" id="A0AAW6XP05"/>
<dbReference type="EMBL" id="JASOLY010000124">
    <property type="protein sequence ID" value="MDK6869521.1"/>
    <property type="molecule type" value="Genomic_DNA"/>
</dbReference>